<accession>A0A413KC10</accession>
<sequence length="59" mass="6897">MKLDKVLGTLTQKVGDHYPSRLSLEERGAFQLGYYFENQKRFNKTNKSNEDNEQGENND</sequence>
<protein>
    <submittedName>
        <fullName evidence="1">Uncharacterized protein</fullName>
    </submittedName>
</protein>
<organism evidence="1 2">
    <name type="scientific">Bifidobacterium pseudocatenulatum</name>
    <dbReference type="NCBI Taxonomy" id="28026"/>
    <lineage>
        <taxon>Bacteria</taxon>
        <taxon>Bacillati</taxon>
        <taxon>Actinomycetota</taxon>
        <taxon>Actinomycetes</taxon>
        <taxon>Bifidobacteriales</taxon>
        <taxon>Bifidobacteriaceae</taxon>
        <taxon>Bifidobacterium</taxon>
    </lineage>
</organism>
<comment type="caution">
    <text evidence="1">The sequence shown here is derived from an EMBL/GenBank/DDBJ whole genome shotgun (WGS) entry which is preliminary data.</text>
</comment>
<evidence type="ECO:0000313" key="1">
    <source>
        <dbReference type="EMBL" id="RGY76299.1"/>
    </source>
</evidence>
<name>A0A413KC10_BIFPS</name>
<proteinExistence type="predicted"/>
<gene>
    <name evidence="1" type="ORF">DXA22_07055</name>
</gene>
<dbReference type="AlphaFoldDB" id="A0A413KC10"/>
<evidence type="ECO:0000313" key="2">
    <source>
        <dbReference type="Proteomes" id="UP000284163"/>
    </source>
</evidence>
<dbReference type="Proteomes" id="UP000284163">
    <property type="component" value="Unassembled WGS sequence"/>
</dbReference>
<reference evidence="1 2" key="1">
    <citation type="submission" date="2018-08" db="EMBL/GenBank/DDBJ databases">
        <title>A genome reference for cultivated species of the human gut microbiota.</title>
        <authorList>
            <person name="Zou Y."/>
            <person name="Xue W."/>
            <person name="Luo G."/>
        </authorList>
    </citation>
    <scope>NUCLEOTIDE SEQUENCE [LARGE SCALE GENOMIC DNA]</scope>
    <source>
        <strain evidence="1 2">CF01-1</strain>
    </source>
</reference>
<dbReference type="EMBL" id="QSDK01000009">
    <property type="protein sequence ID" value="RGY76299.1"/>
    <property type="molecule type" value="Genomic_DNA"/>
</dbReference>